<dbReference type="AlphaFoldDB" id="A0A1G9Y8Z3"/>
<dbReference type="InterPro" id="IPR009776">
    <property type="entry name" value="Spore_0_M"/>
</dbReference>
<accession>A0A1G9Y8Z3</accession>
<sequence>MVFKKLCGSLGVGPTVHMALDAGPALPGGSLTGQVHLNGGNADFDIERITLELVARVGAATDGSGTGAAIGFKRFSVAGGLRLAEGEQRSIPFRAALPWEVPITELYGQPLGIGLGVRTELVVAGVKSKGDVDPLMVRPLPVQEAILDTLGQLGFGLRSADLEYGHIHGTGQLLPFYQEIKLTSAPRYKHVMRELEVTFLANAGGTEVVLEADKPRGFFTAGYEVVNRHVVSHEGATHRDWNAVVHAWIRQMTATHGHHTIPAPHGHGDPHGGRSRPWPSPRRPP</sequence>
<dbReference type="Pfam" id="PF07070">
    <property type="entry name" value="Spo0M"/>
    <property type="match status" value="1"/>
</dbReference>
<dbReference type="PANTHER" id="PTHR40053:SF1">
    <property type="entry name" value="SPORULATION-CONTROL PROTEIN SPO0M"/>
    <property type="match status" value="1"/>
</dbReference>
<proteinExistence type="predicted"/>
<protein>
    <submittedName>
        <fullName evidence="2">Sporulation-control protein</fullName>
    </submittedName>
</protein>
<evidence type="ECO:0000256" key="1">
    <source>
        <dbReference type="SAM" id="MobiDB-lite"/>
    </source>
</evidence>
<dbReference type="PANTHER" id="PTHR40053">
    <property type="entry name" value="SPORULATION-CONTROL PROTEIN SPO0M"/>
    <property type="match status" value="1"/>
</dbReference>
<dbReference type="OrthoDB" id="3431481at2"/>
<feature type="region of interest" description="Disordered" evidence="1">
    <location>
        <begin position="257"/>
        <end position="285"/>
    </location>
</feature>
<dbReference type="RefSeq" id="WP_093658409.1">
    <property type="nucleotide sequence ID" value="NZ_FNHI01000018.1"/>
</dbReference>
<keyword evidence="3" id="KW-1185">Reference proteome</keyword>
<reference evidence="3" key="1">
    <citation type="submission" date="2016-10" db="EMBL/GenBank/DDBJ databases">
        <authorList>
            <person name="Varghese N."/>
            <person name="Submissions S."/>
        </authorList>
    </citation>
    <scope>NUCLEOTIDE SEQUENCE [LARGE SCALE GENOMIC DNA]</scope>
    <source>
        <strain evidence="3">CGMCC 4.7042</strain>
    </source>
</reference>
<dbReference type="Proteomes" id="UP000199063">
    <property type="component" value="Unassembled WGS sequence"/>
</dbReference>
<organism evidence="2 3">
    <name type="scientific">Streptomyces wuyuanensis</name>
    <dbReference type="NCBI Taxonomy" id="1196353"/>
    <lineage>
        <taxon>Bacteria</taxon>
        <taxon>Bacillati</taxon>
        <taxon>Actinomycetota</taxon>
        <taxon>Actinomycetes</taxon>
        <taxon>Kitasatosporales</taxon>
        <taxon>Streptomycetaceae</taxon>
        <taxon>Streptomyces</taxon>
    </lineage>
</organism>
<dbReference type="STRING" id="1196353.SAMN05444921_1183"/>
<gene>
    <name evidence="2" type="ORF">SAMN05444921_1183</name>
</gene>
<name>A0A1G9Y8Z3_9ACTN</name>
<dbReference type="GeneID" id="40832155"/>
<evidence type="ECO:0000313" key="3">
    <source>
        <dbReference type="Proteomes" id="UP000199063"/>
    </source>
</evidence>
<dbReference type="EMBL" id="FNHI01000018">
    <property type="protein sequence ID" value="SDN05497.1"/>
    <property type="molecule type" value="Genomic_DNA"/>
</dbReference>
<evidence type="ECO:0000313" key="2">
    <source>
        <dbReference type="EMBL" id="SDN05497.1"/>
    </source>
</evidence>